<dbReference type="GO" id="GO:0006572">
    <property type="term" value="P:L-tyrosine catabolic process"/>
    <property type="evidence" value="ECO:0007669"/>
    <property type="project" value="TreeGrafter"/>
</dbReference>
<keyword evidence="7 15" id="KW-0479">Metal-binding</keyword>
<evidence type="ECO:0000256" key="5">
    <source>
        <dbReference type="ARBA" id="ARBA00011738"/>
    </source>
</evidence>
<dbReference type="FunFam" id="3.10.180.10:FF:000022">
    <property type="entry name" value="4-hydroxyphenylpyruvate dioxygenase"/>
    <property type="match status" value="1"/>
</dbReference>
<evidence type="ECO:0000256" key="6">
    <source>
        <dbReference type="ARBA" id="ARBA00022490"/>
    </source>
</evidence>
<evidence type="ECO:0000256" key="8">
    <source>
        <dbReference type="ARBA" id="ARBA00022737"/>
    </source>
</evidence>
<evidence type="ECO:0000256" key="10">
    <source>
        <dbReference type="ARBA" id="ARBA00022964"/>
    </source>
</evidence>
<keyword evidence="13" id="KW-0333">Golgi apparatus</keyword>
<keyword evidence="12 15" id="KW-0408">Iron</keyword>
<dbReference type="AlphaFoldDB" id="A0A934NJ65"/>
<keyword evidence="14" id="KW-0472">Membrane</keyword>
<dbReference type="GO" id="GO:0042802">
    <property type="term" value="F:identical protein binding"/>
    <property type="evidence" value="ECO:0007669"/>
    <property type="project" value="UniProtKB-ARBA"/>
</dbReference>
<comment type="caution">
    <text evidence="17">The sequence shown here is derived from an EMBL/GenBank/DDBJ whole genome shotgun (WGS) entry which is preliminary data.</text>
</comment>
<dbReference type="NCBIfam" id="TIGR01263">
    <property type="entry name" value="4HPPD"/>
    <property type="match status" value="1"/>
</dbReference>
<evidence type="ECO:0000256" key="2">
    <source>
        <dbReference type="ARBA" id="ARBA00004406"/>
    </source>
</evidence>
<evidence type="ECO:0000256" key="4">
    <source>
        <dbReference type="ARBA" id="ARBA00005877"/>
    </source>
</evidence>
<evidence type="ECO:0000256" key="3">
    <source>
        <dbReference type="ARBA" id="ARBA00004496"/>
    </source>
</evidence>
<protein>
    <submittedName>
        <fullName evidence="17">4-hydroxyphenylpyruvate dioxygenase</fullName>
        <ecNumber evidence="17">1.13.11.27</ecNumber>
    </submittedName>
</protein>
<evidence type="ECO:0000256" key="9">
    <source>
        <dbReference type="ARBA" id="ARBA00022824"/>
    </source>
</evidence>
<name>A0A934NJ65_9BACT</name>
<dbReference type="GO" id="GO:0005737">
    <property type="term" value="C:cytoplasm"/>
    <property type="evidence" value="ECO:0007669"/>
    <property type="project" value="UniProtKB-SubCell"/>
</dbReference>
<dbReference type="PROSITE" id="PS51819">
    <property type="entry name" value="VOC"/>
    <property type="match status" value="2"/>
</dbReference>
<dbReference type="Gene3D" id="3.10.180.10">
    <property type="entry name" value="2,3-Dihydroxybiphenyl 1,2-Dioxygenase, domain 1"/>
    <property type="match status" value="2"/>
</dbReference>
<evidence type="ECO:0000259" key="16">
    <source>
        <dbReference type="PROSITE" id="PS51819"/>
    </source>
</evidence>
<dbReference type="CDD" id="cd07250">
    <property type="entry name" value="HPPD_C_like"/>
    <property type="match status" value="1"/>
</dbReference>
<dbReference type="SUPFAM" id="SSF54593">
    <property type="entry name" value="Glyoxalase/Bleomycin resistance protein/Dihydroxybiphenyl dioxygenase"/>
    <property type="match status" value="1"/>
</dbReference>
<keyword evidence="8" id="KW-0677">Repeat</keyword>
<dbReference type="InterPro" id="IPR041736">
    <property type="entry name" value="4OHPhenylPyrv_dOase_N"/>
</dbReference>
<evidence type="ECO:0000256" key="15">
    <source>
        <dbReference type="PIRSR" id="PIRSR009283-1"/>
    </source>
</evidence>
<dbReference type="Proteomes" id="UP000614410">
    <property type="component" value="Unassembled WGS sequence"/>
</dbReference>
<comment type="similarity">
    <text evidence="4">Belongs to the 4HPPD family.</text>
</comment>
<keyword evidence="11 17" id="KW-0560">Oxidoreductase</keyword>
<comment type="cofactor">
    <cofactor evidence="15">
        <name>Fe cation</name>
        <dbReference type="ChEBI" id="CHEBI:24875"/>
    </cofactor>
    <text evidence="15">Binds 1 Fe cation per subunit.</text>
</comment>
<dbReference type="EC" id="1.13.11.27" evidence="17"/>
<evidence type="ECO:0000313" key="17">
    <source>
        <dbReference type="EMBL" id="MBJ7608979.1"/>
    </source>
</evidence>
<dbReference type="InterPro" id="IPR029068">
    <property type="entry name" value="Glyas_Bleomycin-R_OHBP_Dase"/>
</dbReference>
<dbReference type="InterPro" id="IPR004360">
    <property type="entry name" value="Glyas_Fos-R_dOase_dom"/>
</dbReference>
<keyword evidence="6" id="KW-0963">Cytoplasm</keyword>
<feature type="domain" description="VOC" evidence="16">
    <location>
        <begin position="10"/>
        <end position="140"/>
    </location>
</feature>
<dbReference type="InterPro" id="IPR041735">
    <property type="entry name" value="4OHPhenylPyrv_dOase_C"/>
</dbReference>
<evidence type="ECO:0000256" key="13">
    <source>
        <dbReference type="ARBA" id="ARBA00023034"/>
    </source>
</evidence>
<keyword evidence="10 17" id="KW-0223">Dioxygenase</keyword>
<comment type="subunit">
    <text evidence="5">Homodimer.</text>
</comment>
<dbReference type="CDD" id="cd08342">
    <property type="entry name" value="HPPD_N_like"/>
    <property type="match status" value="1"/>
</dbReference>
<dbReference type="PANTHER" id="PTHR11959:SF1">
    <property type="entry name" value="4-HYDROXYPHENYLPYRUVATE DIOXYGENASE"/>
    <property type="match status" value="1"/>
</dbReference>
<proteinExistence type="inferred from homology"/>
<evidence type="ECO:0000313" key="18">
    <source>
        <dbReference type="Proteomes" id="UP000614410"/>
    </source>
</evidence>
<dbReference type="GO" id="GO:0046872">
    <property type="term" value="F:metal ion binding"/>
    <property type="evidence" value="ECO:0007669"/>
    <property type="project" value="UniProtKB-KW"/>
</dbReference>
<dbReference type="Pfam" id="PF00903">
    <property type="entry name" value="Glyoxalase"/>
    <property type="match status" value="2"/>
</dbReference>
<feature type="domain" description="VOC" evidence="16">
    <location>
        <begin position="165"/>
        <end position="319"/>
    </location>
</feature>
<evidence type="ECO:0000256" key="11">
    <source>
        <dbReference type="ARBA" id="ARBA00023002"/>
    </source>
</evidence>
<dbReference type="GO" id="GO:0003868">
    <property type="term" value="F:4-hydroxyphenylpyruvate dioxygenase activity"/>
    <property type="evidence" value="ECO:0007669"/>
    <property type="project" value="UniProtKB-EC"/>
</dbReference>
<accession>A0A934NJ65</accession>
<evidence type="ECO:0000256" key="14">
    <source>
        <dbReference type="ARBA" id="ARBA00023136"/>
    </source>
</evidence>
<evidence type="ECO:0000256" key="1">
    <source>
        <dbReference type="ARBA" id="ARBA00004395"/>
    </source>
</evidence>
<comment type="subcellular location">
    <subcellularLocation>
        <location evidence="3">Cytoplasm</location>
    </subcellularLocation>
    <subcellularLocation>
        <location evidence="2">Endoplasmic reticulum membrane</location>
        <topology evidence="2">Peripheral membrane protein</topology>
    </subcellularLocation>
    <subcellularLocation>
        <location evidence="1">Golgi apparatus membrane</location>
        <topology evidence="1">Peripheral membrane protein</topology>
    </subcellularLocation>
</comment>
<feature type="binding site" evidence="15">
    <location>
        <position position="330"/>
    </location>
    <ligand>
        <name>Fe cation</name>
        <dbReference type="ChEBI" id="CHEBI:24875"/>
    </ligand>
</feature>
<dbReference type="InterPro" id="IPR005956">
    <property type="entry name" value="4OHPhenylPyrv_dOase"/>
</dbReference>
<reference evidence="17 18" key="1">
    <citation type="submission" date="2020-10" db="EMBL/GenBank/DDBJ databases">
        <title>Ca. Dormibacterota MAGs.</title>
        <authorList>
            <person name="Montgomery K."/>
        </authorList>
    </citation>
    <scope>NUCLEOTIDE SEQUENCE [LARGE SCALE GENOMIC DNA]</scope>
    <source>
        <strain evidence="17">Mitchell_Peninsula_5</strain>
    </source>
</reference>
<sequence>MEVGAPVLEGTDHVELWVGNARQAAYHYRNAFGFDVVAYAGPETGVRDRASYVLQQGKVRLVLTAPLLPEGQVADHVRLHGDGVRAIALRVEDARAAYEAATARGARGVGEPTTVTDENGAITFASVATFGDTVHHFVERNEYSGVHWPGYREDRRAGGGVGLRFIDHTVGNVELGKMDDWVTFYSEVFGFTVFQEFDEHDIATQYSALRSKVARDPRSMITFPINEPAVGVRASQIQEYLDYYRGSGVQHIAVHTDDIVSTVAAMRDRGVEFLTAPRSYYAALGERAEGIDEDLERLENLSVLIDRDDDGYLLQIFTRPVGDRPTLFFEVIQRKGCKGFGKGNFKALFEAIEREQAARGNL</sequence>
<feature type="binding site" evidence="15">
    <location>
        <position position="251"/>
    </location>
    <ligand>
        <name>Fe cation</name>
        <dbReference type="ChEBI" id="CHEBI:24875"/>
    </ligand>
</feature>
<feature type="binding site" evidence="15">
    <location>
        <position position="168"/>
    </location>
    <ligand>
        <name>Fe cation</name>
        <dbReference type="ChEBI" id="CHEBI:24875"/>
    </ligand>
</feature>
<dbReference type="EMBL" id="JAEKNN010000026">
    <property type="protein sequence ID" value="MBJ7608979.1"/>
    <property type="molecule type" value="Genomic_DNA"/>
</dbReference>
<dbReference type="PIRSF" id="PIRSF009283">
    <property type="entry name" value="HPP_dOase"/>
    <property type="match status" value="1"/>
</dbReference>
<organism evidence="17 18">
    <name type="scientific">Candidatus Amunia macphersoniae</name>
    <dbReference type="NCBI Taxonomy" id="3127014"/>
    <lineage>
        <taxon>Bacteria</taxon>
        <taxon>Bacillati</taxon>
        <taxon>Candidatus Dormiibacterota</taxon>
        <taxon>Candidatus Dormibacteria</taxon>
        <taxon>Candidatus Aeolococcales</taxon>
        <taxon>Candidatus Aeolococcaceae</taxon>
        <taxon>Candidatus Amunia</taxon>
    </lineage>
</organism>
<dbReference type="PANTHER" id="PTHR11959">
    <property type="entry name" value="4-HYDROXYPHENYLPYRUVATE DIOXYGENASE"/>
    <property type="match status" value="1"/>
</dbReference>
<gene>
    <name evidence="17" type="primary">hppD</name>
    <name evidence="17" type="ORF">JF887_06065</name>
</gene>
<evidence type="ECO:0000256" key="7">
    <source>
        <dbReference type="ARBA" id="ARBA00022723"/>
    </source>
</evidence>
<keyword evidence="9" id="KW-0256">Endoplasmic reticulum</keyword>
<dbReference type="InterPro" id="IPR037523">
    <property type="entry name" value="VOC_core"/>
</dbReference>
<evidence type="ECO:0000256" key="12">
    <source>
        <dbReference type="ARBA" id="ARBA00023004"/>
    </source>
</evidence>